<gene>
    <name evidence="1" type="ORF">LOK49_LG08G00222</name>
</gene>
<keyword evidence="2" id="KW-1185">Reference proteome</keyword>
<sequence>MDILVNDEERNSFFSKVVWNGWYIWKECNNFVFNHLPVEPSSMLHRARVAMVEFEEVESLRVECQPRQPPQTSTATDRWGPPAPGFYKVNCDVAVKKGSLQAAAVAAVLRDVNGNLVNGLTKKMCISSPFQGKALACRLARLLAHKLNLLDVLVEGDNKAVIHLCVTETAPLWECGAILSDIKHLATQGRFYFQWRSRASNKVEH</sequence>
<comment type="caution">
    <text evidence="1">The sequence shown here is derived from an EMBL/GenBank/DDBJ whole genome shotgun (WGS) entry which is preliminary data.</text>
</comment>
<evidence type="ECO:0000313" key="1">
    <source>
        <dbReference type="EMBL" id="KAI8004166.1"/>
    </source>
</evidence>
<dbReference type="Proteomes" id="UP001060215">
    <property type="component" value="Chromosome 9"/>
</dbReference>
<organism evidence="1 2">
    <name type="scientific">Camellia lanceoleosa</name>
    <dbReference type="NCBI Taxonomy" id="1840588"/>
    <lineage>
        <taxon>Eukaryota</taxon>
        <taxon>Viridiplantae</taxon>
        <taxon>Streptophyta</taxon>
        <taxon>Embryophyta</taxon>
        <taxon>Tracheophyta</taxon>
        <taxon>Spermatophyta</taxon>
        <taxon>Magnoliopsida</taxon>
        <taxon>eudicotyledons</taxon>
        <taxon>Gunneridae</taxon>
        <taxon>Pentapetalae</taxon>
        <taxon>asterids</taxon>
        <taxon>Ericales</taxon>
        <taxon>Theaceae</taxon>
        <taxon>Camellia</taxon>
    </lineage>
</organism>
<proteinExistence type="predicted"/>
<evidence type="ECO:0000313" key="2">
    <source>
        <dbReference type="Proteomes" id="UP001060215"/>
    </source>
</evidence>
<dbReference type="EMBL" id="CM045766">
    <property type="protein sequence ID" value="KAI8004166.1"/>
    <property type="molecule type" value="Genomic_DNA"/>
</dbReference>
<protein>
    <submittedName>
        <fullName evidence="1">Uncharacterized protein</fullName>
    </submittedName>
</protein>
<reference evidence="1 2" key="1">
    <citation type="journal article" date="2022" name="Plant J.">
        <title>Chromosome-level genome of Camellia lanceoleosa provides a valuable resource for understanding genome evolution and self-incompatibility.</title>
        <authorList>
            <person name="Gong W."/>
            <person name="Xiao S."/>
            <person name="Wang L."/>
            <person name="Liao Z."/>
            <person name="Chang Y."/>
            <person name="Mo W."/>
            <person name="Hu G."/>
            <person name="Li W."/>
            <person name="Zhao G."/>
            <person name="Zhu H."/>
            <person name="Hu X."/>
            <person name="Ji K."/>
            <person name="Xiang X."/>
            <person name="Song Q."/>
            <person name="Yuan D."/>
            <person name="Jin S."/>
            <person name="Zhang L."/>
        </authorList>
    </citation>
    <scope>NUCLEOTIDE SEQUENCE [LARGE SCALE GENOMIC DNA]</scope>
    <source>
        <strain evidence="1">SQ_2022a</strain>
    </source>
</reference>
<accession>A0ACC0GX93</accession>
<name>A0ACC0GX93_9ERIC</name>